<accession>A0A4S4FL05</accession>
<evidence type="ECO:0000313" key="5">
    <source>
        <dbReference type="EMBL" id="THG30851.1"/>
    </source>
</evidence>
<dbReference type="AlphaFoldDB" id="A0A4S4FL05"/>
<dbReference type="CDD" id="cd06442">
    <property type="entry name" value="DPM1_like"/>
    <property type="match status" value="1"/>
</dbReference>
<proteinExistence type="inferred from homology"/>
<dbReference type="GO" id="GO:0016020">
    <property type="term" value="C:membrane"/>
    <property type="evidence" value="ECO:0007669"/>
    <property type="project" value="GOC"/>
</dbReference>
<dbReference type="GO" id="GO:0009247">
    <property type="term" value="P:glycolipid biosynthetic process"/>
    <property type="evidence" value="ECO:0007669"/>
    <property type="project" value="TreeGrafter"/>
</dbReference>
<evidence type="ECO:0000256" key="3">
    <source>
        <dbReference type="ARBA" id="ARBA00022679"/>
    </source>
</evidence>
<dbReference type="OrthoDB" id="9810303at2"/>
<feature type="domain" description="Glycosyltransferase 2-like" evidence="4">
    <location>
        <begin position="17"/>
        <end position="185"/>
    </location>
</feature>
<dbReference type="Proteomes" id="UP000309133">
    <property type="component" value="Unassembled WGS sequence"/>
</dbReference>
<dbReference type="FunFam" id="3.90.550.10:FF:000122">
    <property type="entry name" value="Dolichol-phosphate mannosyltransferase subunit 1"/>
    <property type="match status" value="1"/>
</dbReference>
<keyword evidence="3" id="KW-0808">Transferase</keyword>
<dbReference type="SUPFAM" id="SSF53448">
    <property type="entry name" value="Nucleotide-diphospho-sugar transferases"/>
    <property type="match status" value="1"/>
</dbReference>
<dbReference type="Gene3D" id="3.90.550.10">
    <property type="entry name" value="Spore Coat Polysaccharide Biosynthesis Protein SpsA, Chain A"/>
    <property type="match status" value="1"/>
</dbReference>
<name>A0A4S4FL05_9MICO</name>
<keyword evidence="2" id="KW-0328">Glycosyltransferase</keyword>
<protein>
    <submittedName>
        <fullName evidence="5">Polyprenol monophosphomannose synthase</fullName>
    </submittedName>
</protein>
<reference evidence="5 6" key="1">
    <citation type="submission" date="2019-04" db="EMBL/GenBank/DDBJ databases">
        <authorList>
            <person name="Jiang L."/>
        </authorList>
    </citation>
    <scope>NUCLEOTIDE SEQUENCE [LARGE SCALE GENOMIC DNA]</scope>
    <source>
        <strain evidence="5 6">YIM 131853</strain>
    </source>
</reference>
<evidence type="ECO:0000256" key="1">
    <source>
        <dbReference type="ARBA" id="ARBA00006739"/>
    </source>
</evidence>
<dbReference type="GO" id="GO:0004582">
    <property type="term" value="F:dolichyl-phosphate beta-D-mannosyltransferase activity"/>
    <property type="evidence" value="ECO:0007669"/>
    <property type="project" value="InterPro"/>
</dbReference>
<dbReference type="InterPro" id="IPR001173">
    <property type="entry name" value="Glyco_trans_2-like"/>
</dbReference>
<sequence length="265" mass="29166">MIADVNAQQTPPSRVLVVIPTYNELQNLPIVTGAVQALPAVNGRSIDILVVDDGSPDGTGELADRLAAEHGELHVLHRITKDGLGRAYLAGFAWAIAHDYDVVVEMDADGSHPPESLPALLDVLARRPDVGLVIGSRWIPGGRLVDWGAARQWLSRGGNRYARTLLQLPVHDCTAGYRAYRTSVLAGIDLDDVHSHGYCFQIEMTLRVRDARVPMVEVPIVFRDRIAGTSKMSKSIVAEAMLRVTYWGLLRALRSARHQFQLRRA</sequence>
<organism evidence="5 6">
    <name type="scientific">Naasia lichenicola</name>
    <dbReference type="NCBI Taxonomy" id="2565933"/>
    <lineage>
        <taxon>Bacteria</taxon>
        <taxon>Bacillati</taxon>
        <taxon>Actinomycetota</taxon>
        <taxon>Actinomycetes</taxon>
        <taxon>Micrococcales</taxon>
        <taxon>Microbacteriaceae</taxon>
        <taxon>Naasia</taxon>
    </lineage>
</organism>
<dbReference type="InterPro" id="IPR029044">
    <property type="entry name" value="Nucleotide-diphossugar_trans"/>
</dbReference>
<evidence type="ECO:0000313" key="6">
    <source>
        <dbReference type="Proteomes" id="UP000309133"/>
    </source>
</evidence>
<dbReference type="PANTHER" id="PTHR43398">
    <property type="entry name" value="DOLICHOL-PHOSPHATE MANNOSYLTRANSFERASE SUBUNIT 1"/>
    <property type="match status" value="1"/>
</dbReference>
<dbReference type="PANTHER" id="PTHR43398:SF1">
    <property type="entry name" value="DOLICHOL-PHOSPHATE MANNOSYLTRANSFERASE SUBUNIT 1"/>
    <property type="match status" value="1"/>
</dbReference>
<dbReference type="InterPro" id="IPR039528">
    <property type="entry name" value="DPM1-like"/>
</dbReference>
<dbReference type="EMBL" id="SSSM01000004">
    <property type="protein sequence ID" value="THG30851.1"/>
    <property type="molecule type" value="Genomic_DNA"/>
</dbReference>
<comment type="caution">
    <text evidence="5">The sequence shown here is derived from an EMBL/GenBank/DDBJ whole genome shotgun (WGS) entry which is preliminary data.</text>
</comment>
<comment type="similarity">
    <text evidence="1">Belongs to the glycosyltransferase 2 family.</text>
</comment>
<keyword evidence="6" id="KW-1185">Reference proteome</keyword>
<gene>
    <name evidence="5" type="ORF">E6C64_09460</name>
</gene>
<evidence type="ECO:0000259" key="4">
    <source>
        <dbReference type="Pfam" id="PF00535"/>
    </source>
</evidence>
<evidence type="ECO:0000256" key="2">
    <source>
        <dbReference type="ARBA" id="ARBA00022676"/>
    </source>
</evidence>
<dbReference type="Pfam" id="PF00535">
    <property type="entry name" value="Glycos_transf_2"/>
    <property type="match status" value="1"/>
</dbReference>